<reference evidence="12 14" key="2">
    <citation type="submission" date="2019-03" db="EMBL/GenBank/DDBJ databases">
        <title>Genomic Encyclopedia of Type Strains, Phase IV (KMG-IV): sequencing the most valuable type-strain genomes for metagenomic binning, comparative biology and taxonomic classification.</title>
        <authorList>
            <person name="Goeker M."/>
        </authorList>
    </citation>
    <scope>NUCLEOTIDE SEQUENCE [LARGE SCALE GENOMIC DNA]</scope>
    <source>
        <strain evidence="12 14">DSM 101483</strain>
    </source>
</reference>
<dbReference type="PANTHER" id="PTHR11831">
    <property type="entry name" value="30S 40S RIBOSOMAL PROTEIN"/>
    <property type="match status" value="1"/>
</dbReference>
<dbReference type="Proteomes" id="UP000055611">
    <property type="component" value="Chromosome"/>
</dbReference>
<dbReference type="EMBL" id="SOBK01000012">
    <property type="protein sequence ID" value="TDT86547.1"/>
    <property type="molecule type" value="Genomic_DNA"/>
</dbReference>
<dbReference type="Pfam" id="PF01479">
    <property type="entry name" value="S4"/>
    <property type="match status" value="1"/>
</dbReference>
<evidence type="ECO:0000259" key="9">
    <source>
        <dbReference type="SMART" id="SM00363"/>
    </source>
</evidence>
<dbReference type="GO" id="GO:0015935">
    <property type="term" value="C:small ribosomal subunit"/>
    <property type="evidence" value="ECO:0007669"/>
    <property type="project" value="InterPro"/>
</dbReference>
<dbReference type="RefSeq" id="WP_066805511.1">
    <property type="nucleotide sequence ID" value="NZ_CP014206.1"/>
</dbReference>
<comment type="function">
    <text evidence="7">One of the primary rRNA binding proteins, it binds directly to 16S rRNA where it nucleates assembly of the body of the 30S subunit.</text>
</comment>
<dbReference type="SUPFAM" id="SSF55174">
    <property type="entry name" value="Alpha-L RNA-binding motif"/>
    <property type="match status" value="1"/>
</dbReference>
<comment type="similarity">
    <text evidence="1 7 8">Belongs to the universal ribosomal protein uS4 family.</text>
</comment>
<evidence type="ECO:0000256" key="7">
    <source>
        <dbReference type="HAMAP-Rule" id="MF_01306"/>
    </source>
</evidence>
<dbReference type="PROSITE" id="PS00632">
    <property type="entry name" value="RIBOSOMAL_S4"/>
    <property type="match status" value="1"/>
</dbReference>
<evidence type="ECO:0000256" key="3">
    <source>
        <dbReference type="ARBA" id="ARBA00022884"/>
    </source>
</evidence>
<dbReference type="Gene3D" id="3.10.290.10">
    <property type="entry name" value="RNA-binding S4 domain"/>
    <property type="match status" value="1"/>
</dbReference>
<dbReference type="InterPro" id="IPR002942">
    <property type="entry name" value="S4_RNA-bd"/>
</dbReference>
<dbReference type="InterPro" id="IPR022801">
    <property type="entry name" value="Ribosomal_uS4"/>
</dbReference>
<dbReference type="CDD" id="cd00165">
    <property type="entry name" value="S4"/>
    <property type="match status" value="1"/>
</dbReference>
<dbReference type="InterPro" id="IPR018079">
    <property type="entry name" value="Ribosomal_uS4_CS"/>
</dbReference>
<dbReference type="Pfam" id="PF00163">
    <property type="entry name" value="Ribosomal_S4"/>
    <property type="match status" value="1"/>
</dbReference>
<dbReference type="EMBL" id="CP014206">
    <property type="protein sequence ID" value="AMK12249.1"/>
    <property type="molecule type" value="Genomic_DNA"/>
</dbReference>
<keyword evidence="13" id="KW-1185">Reference proteome</keyword>
<protein>
    <recommendedName>
        <fullName evidence="6 7">Small ribosomal subunit protein uS4</fullName>
    </recommendedName>
</protein>
<dbReference type="FunFam" id="1.10.1050.10:FF:000001">
    <property type="entry name" value="30S ribosomal protein S4"/>
    <property type="match status" value="1"/>
</dbReference>
<evidence type="ECO:0000313" key="13">
    <source>
        <dbReference type="Proteomes" id="UP000055611"/>
    </source>
</evidence>
<dbReference type="InterPro" id="IPR005709">
    <property type="entry name" value="Ribosomal_uS4_bac-type"/>
</dbReference>
<evidence type="ECO:0000256" key="2">
    <source>
        <dbReference type="ARBA" id="ARBA00022730"/>
    </source>
</evidence>
<keyword evidence="4 7" id="KW-0689">Ribosomal protein</keyword>
<dbReference type="InterPro" id="IPR036986">
    <property type="entry name" value="S4_RNA-bd_sf"/>
</dbReference>
<evidence type="ECO:0000256" key="1">
    <source>
        <dbReference type="ARBA" id="ARBA00007465"/>
    </source>
</evidence>
<dbReference type="SMART" id="SM00363">
    <property type="entry name" value="S4"/>
    <property type="match status" value="1"/>
</dbReference>
<feature type="domain" description="Small ribosomal subunit protein uS4 N-terminal" evidence="10">
    <location>
        <begin position="3"/>
        <end position="97"/>
    </location>
</feature>
<evidence type="ECO:0000256" key="4">
    <source>
        <dbReference type="ARBA" id="ARBA00022980"/>
    </source>
</evidence>
<dbReference type="PROSITE" id="PS50889">
    <property type="entry name" value="S4"/>
    <property type="match status" value="1"/>
</dbReference>
<keyword evidence="3 7" id="KW-0694">RNA-binding</keyword>
<dbReference type="FunFam" id="3.10.290.10:FF:000001">
    <property type="entry name" value="30S ribosomal protein S4"/>
    <property type="match status" value="1"/>
</dbReference>
<dbReference type="Gene3D" id="1.10.1050.10">
    <property type="entry name" value="Ribosomal Protein S4 Delta 41, Chain A, domain 1"/>
    <property type="match status" value="1"/>
</dbReference>
<dbReference type="GO" id="GO:0042274">
    <property type="term" value="P:ribosomal small subunit biogenesis"/>
    <property type="evidence" value="ECO:0007669"/>
    <property type="project" value="TreeGrafter"/>
</dbReference>
<dbReference type="AlphaFoldDB" id="A0A126QR10"/>
<dbReference type="NCBIfam" id="NF003717">
    <property type="entry name" value="PRK05327.1"/>
    <property type="match status" value="1"/>
</dbReference>
<evidence type="ECO:0000256" key="8">
    <source>
        <dbReference type="RuleBase" id="RU003699"/>
    </source>
</evidence>
<gene>
    <name evidence="7" type="primary">rpsD</name>
    <name evidence="11" type="ORF">AWY79_14575</name>
    <name evidence="12" type="ORF">EDC59_11256</name>
</gene>
<dbReference type="HAMAP" id="MF_01306_B">
    <property type="entry name" value="Ribosomal_uS4_B"/>
    <property type="match status" value="1"/>
</dbReference>
<dbReference type="GO" id="GO:0019843">
    <property type="term" value="F:rRNA binding"/>
    <property type="evidence" value="ECO:0007669"/>
    <property type="project" value="UniProtKB-UniRule"/>
</dbReference>
<comment type="subunit">
    <text evidence="7">Part of the 30S ribosomal subunit. Contacts protein S5. The interaction surface between S4 and S5 is involved in control of translational fidelity.</text>
</comment>
<dbReference type="NCBIfam" id="TIGR01017">
    <property type="entry name" value="rpsD_bact"/>
    <property type="match status" value="1"/>
</dbReference>
<evidence type="ECO:0000313" key="14">
    <source>
        <dbReference type="Proteomes" id="UP000295506"/>
    </source>
</evidence>
<comment type="function">
    <text evidence="7">With S5 and S12 plays an important role in translational accuracy.</text>
</comment>
<dbReference type="InterPro" id="IPR001912">
    <property type="entry name" value="Ribosomal_uS4_N"/>
</dbReference>
<keyword evidence="2 7" id="KW-0699">rRNA-binding</keyword>
<keyword evidence="5 7" id="KW-0687">Ribonucleoprotein</keyword>
<dbReference type="GO" id="GO:0003735">
    <property type="term" value="F:structural constituent of ribosome"/>
    <property type="evidence" value="ECO:0007669"/>
    <property type="project" value="InterPro"/>
</dbReference>
<dbReference type="OrthoDB" id="9803672at2"/>
<dbReference type="SMART" id="SM01390">
    <property type="entry name" value="Ribosomal_S4"/>
    <property type="match status" value="1"/>
</dbReference>
<name>A0A126QR10_9BACT</name>
<evidence type="ECO:0000313" key="12">
    <source>
        <dbReference type="EMBL" id="TDT86547.1"/>
    </source>
</evidence>
<feature type="domain" description="RNA-binding S4" evidence="9">
    <location>
        <begin position="98"/>
        <end position="162"/>
    </location>
</feature>
<dbReference type="GO" id="GO:0006412">
    <property type="term" value="P:translation"/>
    <property type="evidence" value="ECO:0007669"/>
    <property type="project" value="UniProtKB-UniRule"/>
</dbReference>
<evidence type="ECO:0000256" key="5">
    <source>
        <dbReference type="ARBA" id="ARBA00023274"/>
    </source>
</evidence>
<dbReference type="PANTHER" id="PTHR11831:SF4">
    <property type="entry name" value="SMALL RIBOSOMAL SUBUNIT PROTEIN US4M"/>
    <property type="match status" value="1"/>
</dbReference>
<accession>A0A126QR10</accession>
<evidence type="ECO:0000256" key="6">
    <source>
        <dbReference type="ARBA" id="ARBA00035254"/>
    </source>
</evidence>
<reference evidence="11 13" key="1">
    <citation type="journal article" date="2016" name="Front. Microbiol.">
        <title>Genome Sequence of the Piezophilic, Mesophilic Sulfate-Reducing Bacterium Desulfovibrio indicus J2T.</title>
        <authorList>
            <person name="Cao J."/>
            <person name="Maignien L."/>
            <person name="Shao Z."/>
            <person name="Alain K."/>
            <person name="Jebbar M."/>
        </authorList>
    </citation>
    <scope>NUCLEOTIDE SEQUENCE [LARGE SCALE GENOMIC DNA]</scope>
    <source>
        <strain evidence="11 13">J2</strain>
    </source>
</reference>
<evidence type="ECO:0000313" key="11">
    <source>
        <dbReference type="EMBL" id="AMK12249.1"/>
    </source>
</evidence>
<dbReference type="Proteomes" id="UP000295506">
    <property type="component" value="Unassembled WGS sequence"/>
</dbReference>
<organism evidence="12 14">
    <name type="scientific">Pseudodesulfovibrio indicus</name>
    <dbReference type="NCBI Taxonomy" id="1716143"/>
    <lineage>
        <taxon>Bacteria</taxon>
        <taxon>Pseudomonadati</taxon>
        <taxon>Thermodesulfobacteriota</taxon>
        <taxon>Desulfovibrionia</taxon>
        <taxon>Desulfovibrionales</taxon>
        <taxon>Desulfovibrionaceae</taxon>
    </lineage>
</organism>
<evidence type="ECO:0000259" key="10">
    <source>
        <dbReference type="SMART" id="SM01390"/>
    </source>
</evidence>
<dbReference type="KEGG" id="dej:AWY79_14575"/>
<sequence>MARYTEAKCKLCRREGEKLFLKGDRCYTDKCAYEKRPYPPGHSGRMRHKMSDYAIQLREKQKVRRMYGVLEGQFREYYHRADGMKGVTGHNLLFLLERRLDNVIYRLGFANSRDQARQLVRHGIFKLNGRRVNIPSMQVKAEDVIEVREEARKIPVINEAQEVIARRGCPEWLESDGANFKGTVKAMPSRDDIQFPINEQLIVELYSK</sequence>
<proteinExistence type="inferred from homology"/>